<keyword evidence="4" id="KW-1185">Reference proteome</keyword>
<evidence type="ECO:0000313" key="3">
    <source>
        <dbReference type="EMBL" id="SHM52281.1"/>
    </source>
</evidence>
<gene>
    <name evidence="3" type="ORF">SAMN04488057_10211</name>
</gene>
<dbReference type="EMBL" id="FRCY01000002">
    <property type="protein sequence ID" value="SHM52281.1"/>
    <property type="molecule type" value="Genomic_DNA"/>
</dbReference>
<protein>
    <recommendedName>
        <fullName evidence="2">3-keto-alpha-glucoside-1,2-lyase/3-keto-2-hydroxy-glucal hydratase domain-containing protein</fullName>
    </recommendedName>
</protein>
<name>A0A1M7JH91_9BACT</name>
<feature type="region of interest" description="Disordered" evidence="1">
    <location>
        <begin position="111"/>
        <end position="136"/>
    </location>
</feature>
<organism evidence="3 4">
    <name type="scientific">Cyclobacterium lianum</name>
    <dbReference type="NCBI Taxonomy" id="388280"/>
    <lineage>
        <taxon>Bacteria</taxon>
        <taxon>Pseudomonadati</taxon>
        <taxon>Bacteroidota</taxon>
        <taxon>Cytophagia</taxon>
        <taxon>Cytophagales</taxon>
        <taxon>Cyclobacteriaceae</taxon>
        <taxon>Cyclobacterium</taxon>
    </lineage>
</organism>
<reference evidence="3 4" key="1">
    <citation type="submission" date="2016-11" db="EMBL/GenBank/DDBJ databases">
        <authorList>
            <person name="Jaros S."/>
            <person name="Januszkiewicz K."/>
            <person name="Wedrychowicz H."/>
        </authorList>
    </citation>
    <scope>NUCLEOTIDE SEQUENCE [LARGE SCALE GENOMIC DNA]</scope>
    <source>
        <strain evidence="3 4">CGMCC 1.6102</strain>
    </source>
</reference>
<dbReference type="OrthoDB" id="190957at2"/>
<dbReference type="AlphaFoldDB" id="A0A1M7JH91"/>
<dbReference type="InterPro" id="IPR010496">
    <property type="entry name" value="AL/BT2_dom"/>
</dbReference>
<dbReference type="Pfam" id="PF06439">
    <property type="entry name" value="3keto-disac_hyd"/>
    <property type="match status" value="1"/>
</dbReference>
<dbReference type="GO" id="GO:0016787">
    <property type="term" value="F:hydrolase activity"/>
    <property type="evidence" value="ECO:0007669"/>
    <property type="project" value="InterPro"/>
</dbReference>
<dbReference type="STRING" id="388280.SAMN04488057_10211"/>
<dbReference type="RefSeq" id="WP_073091577.1">
    <property type="nucleotide sequence ID" value="NZ_FRCY01000002.1"/>
</dbReference>
<sequence length="332" mass="36383">MKSMTSAILTLLIFAGSLVKASAYDRMNNPFTGMWGLEIEGGGIGWLHVTEEKGYLDAELLWIGGSVLPVASVYLADDNALVVTRTSSSKKSEDRSHTLTHTLRIEKSGETLKGTMSGPGRNGEYQTRFTGSRMPPMPEKPDLSAITYGKPISLFNGDDMEGWELMNSNQKNGFTVIDGVMVNDPRQPENGEHISYGNIRTAQEFEDFNLTLEVNVPEGNNSGVYLRGMYEIQVVDSYGKPVDSHNMGALYSRITPDLAAEKPAGEWQSMDITLVDRHITVILNGKKIIDNEPAWGPTGGAISTKVLEAGPIFLQGDHGKVSYRNIVLRPID</sequence>
<feature type="domain" description="3-keto-alpha-glucoside-1,2-lyase/3-keto-2-hydroxy-glucal hydratase" evidence="2">
    <location>
        <begin position="151"/>
        <end position="329"/>
    </location>
</feature>
<evidence type="ECO:0000313" key="4">
    <source>
        <dbReference type="Proteomes" id="UP000184513"/>
    </source>
</evidence>
<evidence type="ECO:0000256" key="1">
    <source>
        <dbReference type="SAM" id="MobiDB-lite"/>
    </source>
</evidence>
<dbReference type="Proteomes" id="UP000184513">
    <property type="component" value="Unassembled WGS sequence"/>
</dbReference>
<evidence type="ECO:0000259" key="2">
    <source>
        <dbReference type="Pfam" id="PF06439"/>
    </source>
</evidence>
<proteinExistence type="predicted"/>
<dbReference type="Gene3D" id="2.60.120.560">
    <property type="entry name" value="Exo-inulinase, domain 1"/>
    <property type="match status" value="1"/>
</dbReference>
<accession>A0A1M7JH91</accession>